<dbReference type="Proteomes" id="UP000199202">
    <property type="component" value="Unassembled WGS sequence"/>
</dbReference>
<sequence>MPRDFYATSAQVLPIILLAFLWDSRFLENIATESRSVRRLDPEKGVLFWTRRRVRIYSLFVATTITINIGICLLVLVGLVGDSPLVRGLVLGGTTLALATLLTRAYVEIIKATGRLPSPDGTHADQPTGRLPSADSIKTDE</sequence>
<dbReference type="AlphaFoldDB" id="A0A1G9WFS9"/>
<feature type="transmembrane region" description="Helical" evidence="2">
    <location>
        <begin position="6"/>
        <end position="22"/>
    </location>
</feature>
<keyword evidence="2" id="KW-1133">Transmembrane helix</keyword>
<organism evidence="3 4">
    <name type="scientific">Nonomuraea jiangxiensis</name>
    <dbReference type="NCBI Taxonomy" id="633440"/>
    <lineage>
        <taxon>Bacteria</taxon>
        <taxon>Bacillati</taxon>
        <taxon>Actinomycetota</taxon>
        <taxon>Actinomycetes</taxon>
        <taxon>Streptosporangiales</taxon>
        <taxon>Streptosporangiaceae</taxon>
        <taxon>Nonomuraea</taxon>
    </lineage>
</organism>
<reference evidence="3 4" key="1">
    <citation type="submission" date="2016-10" db="EMBL/GenBank/DDBJ databases">
        <authorList>
            <person name="de Groot N.N."/>
        </authorList>
    </citation>
    <scope>NUCLEOTIDE SEQUENCE [LARGE SCALE GENOMIC DNA]</scope>
    <source>
        <strain evidence="3 4">CGMCC 4.6533</strain>
    </source>
</reference>
<evidence type="ECO:0000256" key="2">
    <source>
        <dbReference type="SAM" id="Phobius"/>
    </source>
</evidence>
<evidence type="ECO:0000313" key="4">
    <source>
        <dbReference type="Proteomes" id="UP000199202"/>
    </source>
</evidence>
<keyword evidence="2" id="KW-0472">Membrane</keyword>
<feature type="transmembrane region" description="Helical" evidence="2">
    <location>
        <begin position="56"/>
        <end position="79"/>
    </location>
</feature>
<proteinExistence type="predicted"/>
<dbReference type="EMBL" id="FNDJ01000059">
    <property type="protein sequence ID" value="SDM83422.1"/>
    <property type="molecule type" value="Genomic_DNA"/>
</dbReference>
<evidence type="ECO:0000256" key="1">
    <source>
        <dbReference type="SAM" id="MobiDB-lite"/>
    </source>
</evidence>
<name>A0A1G9WFS9_9ACTN</name>
<feature type="region of interest" description="Disordered" evidence="1">
    <location>
        <begin position="118"/>
        <end position="141"/>
    </location>
</feature>
<protein>
    <submittedName>
        <fullName evidence="3">Uncharacterized protein</fullName>
    </submittedName>
</protein>
<accession>A0A1G9WFS9</accession>
<evidence type="ECO:0000313" key="3">
    <source>
        <dbReference type="EMBL" id="SDM83422.1"/>
    </source>
</evidence>
<keyword evidence="4" id="KW-1185">Reference proteome</keyword>
<feature type="transmembrane region" description="Helical" evidence="2">
    <location>
        <begin position="85"/>
        <end position="107"/>
    </location>
</feature>
<keyword evidence="2" id="KW-0812">Transmembrane</keyword>
<dbReference type="OrthoDB" id="3405342at2"/>
<dbReference type="RefSeq" id="WP_143044327.1">
    <property type="nucleotide sequence ID" value="NZ_FNDJ01000059.1"/>
</dbReference>
<gene>
    <name evidence="3" type="ORF">SAMN05421869_1592</name>
</gene>